<keyword evidence="1" id="KW-0472">Membrane</keyword>
<organism evidence="2 3">
    <name type="scientific">Kalanchoe fedtschenkoi</name>
    <name type="common">Lavender scallops</name>
    <name type="synonym">South American air plant</name>
    <dbReference type="NCBI Taxonomy" id="63787"/>
    <lineage>
        <taxon>Eukaryota</taxon>
        <taxon>Viridiplantae</taxon>
        <taxon>Streptophyta</taxon>
        <taxon>Embryophyta</taxon>
        <taxon>Tracheophyta</taxon>
        <taxon>Spermatophyta</taxon>
        <taxon>Magnoliopsida</taxon>
        <taxon>eudicotyledons</taxon>
        <taxon>Gunneridae</taxon>
        <taxon>Pentapetalae</taxon>
        <taxon>Saxifragales</taxon>
        <taxon>Crassulaceae</taxon>
        <taxon>Kalanchoe</taxon>
    </lineage>
</organism>
<dbReference type="Gramene" id="Kaladp0092s0221.2.v1.1">
    <property type="protein sequence ID" value="Kaladp0092s0221.2.v1.1.CDS.1"/>
    <property type="gene ID" value="Kaladp0092s0221.v1.1"/>
</dbReference>
<keyword evidence="1" id="KW-1133">Transmembrane helix</keyword>
<dbReference type="Proteomes" id="UP000594263">
    <property type="component" value="Unplaced"/>
</dbReference>
<evidence type="ECO:0000313" key="3">
    <source>
        <dbReference type="Proteomes" id="UP000594263"/>
    </source>
</evidence>
<protein>
    <recommendedName>
        <fullName evidence="4">Transmembrane protein</fullName>
    </recommendedName>
</protein>
<keyword evidence="1" id="KW-0812">Transmembrane</keyword>
<name>A0A7N0UWX8_KALFE</name>
<dbReference type="AlphaFoldDB" id="A0A7N0UWX8"/>
<evidence type="ECO:0008006" key="4">
    <source>
        <dbReference type="Google" id="ProtNLM"/>
    </source>
</evidence>
<sequence length="59" mass="6869">MILVPRRQLIWSGVMFTIGVGLTSYGGYMSMVNIGPSQERFRARSEYVRKRLREMVNDD</sequence>
<evidence type="ECO:0000313" key="2">
    <source>
        <dbReference type="EnsemblPlants" id="Kaladp0092s0221.2.v1.1.CDS.1"/>
    </source>
</evidence>
<dbReference type="EnsemblPlants" id="Kaladp0092s0221.2.v1.1">
    <property type="protein sequence ID" value="Kaladp0092s0221.2.v1.1.CDS.1"/>
    <property type="gene ID" value="Kaladp0092s0221.v1.1"/>
</dbReference>
<keyword evidence="3" id="KW-1185">Reference proteome</keyword>
<evidence type="ECO:0000256" key="1">
    <source>
        <dbReference type="SAM" id="Phobius"/>
    </source>
</evidence>
<accession>A0A7N0UWX8</accession>
<feature type="transmembrane region" description="Helical" evidence="1">
    <location>
        <begin position="9"/>
        <end position="28"/>
    </location>
</feature>
<proteinExistence type="predicted"/>
<reference evidence="2" key="1">
    <citation type="submission" date="2021-01" db="UniProtKB">
        <authorList>
            <consortium name="EnsemblPlants"/>
        </authorList>
    </citation>
    <scope>IDENTIFICATION</scope>
</reference>